<dbReference type="RefSeq" id="WP_396639659.1">
    <property type="nucleotide sequence ID" value="NZ_JBIQWL010000001.1"/>
</dbReference>
<evidence type="ECO:0000313" key="1">
    <source>
        <dbReference type="EMBL" id="MFH8249506.1"/>
    </source>
</evidence>
<proteinExistence type="predicted"/>
<reference evidence="1 2" key="1">
    <citation type="submission" date="2024-09" db="EMBL/GenBank/DDBJ databases">
        <authorList>
            <person name="Pan X."/>
        </authorList>
    </citation>
    <scope>NUCLEOTIDE SEQUENCE [LARGE SCALE GENOMIC DNA]</scope>
    <source>
        <strain evidence="1 2">B2969</strain>
    </source>
</reference>
<keyword evidence="2" id="KW-1185">Reference proteome</keyword>
<dbReference type="Proteomes" id="UP001610861">
    <property type="component" value="Unassembled WGS sequence"/>
</dbReference>
<name>A0ABW7Q3U3_9MICO</name>
<sequence>MSPPTAFVIGLADGSISSRRDAERHVLDLVNELGYVDSQGRELDQRWFRSLTEPVLYVFEPIGLWRLDGRRRDIPPTDAVRAIAHLALK</sequence>
<protein>
    <submittedName>
        <fullName evidence="1">Uncharacterized protein</fullName>
    </submittedName>
</protein>
<comment type="caution">
    <text evidence="1">The sequence shown here is derived from an EMBL/GenBank/DDBJ whole genome shotgun (WGS) entry which is preliminary data.</text>
</comment>
<accession>A0ABW7Q3U3</accession>
<dbReference type="EMBL" id="JBIQWL010000001">
    <property type="protein sequence ID" value="MFH8249506.1"/>
    <property type="molecule type" value="Genomic_DNA"/>
</dbReference>
<gene>
    <name evidence="1" type="ORF">ACH3VR_03965</name>
</gene>
<evidence type="ECO:0000313" key="2">
    <source>
        <dbReference type="Proteomes" id="UP001610861"/>
    </source>
</evidence>
<organism evidence="1 2">
    <name type="scientific">Microbacterium alkaliflavum</name>
    <dbReference type="NCBI Taxonomy" id="3248839"/>
    <lineage>
        <taxon>Bacteria</taxon>
        <taxon>Bacillati</taxon>
        <taxon>Actinomycetota</taxon>
        <taxon>Actinomycetes</taxon>
        <taxon>Micrococcales</taxon>
        <taxon>Microbacteriaceae</taxon>
        <taxon>Microbacterium</taxon>
    </lineage>
</organism>